<keyword evidence="2" id="KW-1185">Reference proteome</keyword>
<name>T1H1L5_MEGSC</name>
<evidence type="ECO:0000313" key="2">
    <source>
        <dbReference type="Proteomes" id="UP000015102"/>
    </source>
</evidence>
<proteinExistence type="predicted"/>
<reference evidence="2" key="1">
    <citation type="submission" date="2013-02" db="EMBL/GenBank/DDBJ databases">
        <authorList>
            <person name="Hughes D."/>
        </authorList>
    </citation>
    <scope>NUCLEOTIDE SEQUENCE</scope>
    <source>
        <strain>Durham</strain>
        <strain evidence="2">NC isolate 2 -- Noor lab</strain>
    </source>
</reference>
<dbReference type="Proteomes" id="UP000015102">
    <property type="component" value="Unassembled WGS sequence"/>
</dbReference>
<dbReference type="EMBL" id="CAQQ02189158">
    <property type="status" value="NOT_ANNOTATED_CDS"/>
    <property type="molecule type" value="Genomic_DNA"/>
</dbReference>
<dbReference type="STRING" id="36166.T1H1L5"/>
<reference evidence="1" key="2">
    <citation type="submission" date="2015-06" db="UniProtKB">
        <authorList>
            <consortium name="EnsemblMetazoa"/>
        </authorList>
    </citation>
    <scope>IDENTIFICATION</scope>
</reference>
<dbReference type="HOGENOM" id="CLU_1789066_0_0_1"/>
<accession>T1H1L5</accession>
<evidence type="ECO:0000313" key="1">
    <source>
        <dbReference type="EnsemblMetazoa" id="MESCA010078-PA"/>
    </source>
</evidence>
<organism evidence="1 2">
    <name type="scientific">Megaselia scalaris</name>
    <name type="common">Humpbacked fly</name>
    <name type="synonym">Phora scalaris</name>
    <dbReference type="NCBI Taxonomy" id="36166"/>
    <lineage>
        <taxon>Eukaryota</taxon>
        <taxon>Metazoa</taxon>
        <taxon>Ecdysozoa</taxon>
        <taxon>Arthropoda</taxon>
        <taxon>Hexapoda</taxon>
        <taxon>Insecta</taxon>
        <taxon>Pterygota</taxon>
        <taxon>Neoptera</taxon>
        <taxon>Endopterygota</taxon>
        <taxon>Diptera</taxon>
        <taxon>Brachycera</taxon>
        <taxon>Muscomorpha</taxon>
        <taxon>Platypezoidea</taxon>
        <taxon>Phoridae</taxon>
        <taxon>Megaseliini</taxon>
        <taxon>Megaselia</taxon>
    </lineage>
</organism>
<dbReference type="EMBL" id="CAQQ02189159">
    <property type="status" value="NOT_ANNOTATED_CDS"/>
    <property type="molecule type" value="Genomic_DNA"/>
</dbReference>
<protein>
    <submittedName>
        <fullName evidence="1">Uncharacterized protein</fullName>
    </submittedName>
</protein>
<dbReference type="EnsemblMetazoa" id="MESCA010078-RA">
    <property type="protein sequence ID" value="MESCA010078-PA"/>
    <property type="gene ID" value="MESCA010078"/>
</dbReference>
<sequence>MCGGVDFTNSGSLTGFNQMANDITSLLNFPTYSDEDIPGKPFDLTNTARSVYDGETFDRVKSVFVTSWKILQETMDLNSIFNPMLKVSAEMMHSSSTTTITSLSSAKVLPITKTQSLTSSSVAAQSSEGATSITFAAKMSDTTIL</sequence>
<dbReference type="AlphaFoldDB" id="T1H1L5"/>